<dbReference type="EMBL" id="JARJCW010000042">
    <property type="protein sequence ID" value="KAJ7205775.1"/>
    <property type="molecule type" value="Genomic_DNA"/>
</dbReference>
<proteinExistence type="predicted"/>
<keyword evidence="2" id="KW-1185">Reference proteome</keyword>
<name>A0AAD6V8J8_9AGAR</name>
<reference evidence="1" key="1">
    <citation type="submission" date="2023-03" db="EMBL/GenBank/DDBJ databases">
        <title>Massive genome expansion in bonnet fungi (Mycena s.s.) driven by repeated elements and novel gene families across ecological guilds.</title>
        <authorList>
            <consortium name="Lawrence Berkeley National Laboratory"/>
            <person name="Harder C.B."/>
            <person name="Miyauchi S."/>
            <person name="Viragh M."/>
            <person name="Kuo A."/>
            <person name="Thoen E."/>
            <person name="Andreopoulos B."/>
            <person name="Lu D."/>
            <person name="Skrede I."/>
            <person name="Drula E."/>
            <person name="Henrissat B."/>
            <person name="Morin E."/>
            <person name="Kohler A."/>
            <person name="Barry K."/>
            <person name="LaButti K."/>
            <person name="Morin E."/>
            <person name="Salamov A."/>
            <person name="Lipzen A."/>
            <person name="Mereny Z."/>
            <person name="Hegedus B."/>
            <person name="Baldrian P."/>
            <person name="Stursova M."/>
            <person name="Weitz H."/>
            <person name="Taylor A."/>
            <person name="Grigoriev I.V."/>
            <person name="Nagy L.G."/>
            <person name="Martin F."/>
            <person name="Kauserud H."/>
        </authorList>
    </citation>
    <scope>NUCLEOTIDE SEQUENCE</scope>
    <source>
        <strain evidence="1">9144</strain>
    </source>
</reference>
<dbReference type="Proteomes" id="UP001219525">
    <property type="component" value="Unassembled WGS sequence"/>
</dbReference>
<dbReference type="AlphaFoldDB" id="A0AAD6V8J8"/>
<protein>
    <submittedName>
        <fullName evidence="1">Uncharacterized protein</fullName>
    </submittedName>
</protein>
<sequence>MSVCLTSFLPTQLEAKYSPHALPATACLLKAEMSPSLHTKFRFRPRPAPPITIIFRSFEKRQTVICGRATSTTPLVAGDCETLQNLLSTFIAAQPAPFFSVGPGLFKEVTFNTCLYAWKNENPTLDAHVRKPLVQSGIAAGTGKSAGIASPAIIPLANEAWSFESDFPMQPSYNFKPFDKAWISTYFAEVCSDRSNAYDQAFDPPVKRTRERLDFPVALRLHPSHVSLNLGLGYGL</sequence>
<evidence type="ECO:0000313" key="2">
    <source>
        <dbReference type="Proteomes" id="UP001219525"/>
    </source>
</evidence>
<accession>A0AAD6V8J8</accession>
<comment type="caution">
    <text evidence="1">The sequence shown here is derived from an EMBL/GenBank/DDBJ whole genome shotgun (WGS) entry which is preliminary data.</text>
</comment>
<organism evidence="1 2">
    <name type="scientific">Mycena pura</name>
    <dbReference type="NCBI Taxonomy" id="153505"/>
    <lineage>
        <taxon>Eukaryota</taxon>
        <taxon>Fungi</taxon>
        <taxon>Dikarya</taxon>
        <taxon>Basidiomycota</taxon>
        <taxon>Agaricomycotina</taxon>
        <taxon>Agaricomycetes</taxon>
        <taxon>Agaricomycetidae</taxon>
        <taxon>Agaricales</taxon>
        <taxon>Marasmiineae</taxon>
        <taxon>Mycenaceae</taxon>
        <taxon>Mycena</taxon>
    </lineage>
</organism>
<evidence type="ECO:0000313" key="1">
    <source>
        <dbReference type="EMBL" id="KAJ7205775.1"/>
    </source>
</evidence>
<gene>
    <name evidence="1" type="ORF">GGX14DRAFT_568664</name>
</gene>